<dbReference type="InterPro" id="IPR034033">
    <property type="entry name" value="Serralysin-like"/>
</dbReference>
<evidence type="ECO:0000256" key="5">
    <source>
        <dbReference type="ARBA" id="ARBA00022670"/>
    </source>
</evidence>
<accession>A0A2P7QEE4</accession>
<dbReference type="PROSITE" id="PS00330">
    <property type="entry name" value="HEMOLYSIN_CALCIUM"/>
    <property type="match status" value="3"/>
</dbReference>
<evidence type="ECO:0000256" key="9">
    <source>
        <dbReference type="ARBA" id="ARBA00022833"/>
    </source>
</evidence>
<evidence type="ECO:0000256" key="3">
    <source>
        <dbReference type="ARBA" id="ARBA00009490"/>
    </source>
</evidence>
<dbReference type="SUPFAM" id="SSF55486">
    <property type="entry name" value="Metalloproteases ('zincins'), catalytic domain"/>
    <property type="match status" value="1"/>
</dbReference>
<comment type="similarity">
    <text evidence="3">Belongs to the peptidase M10B family.</text>
</comment>
<dbReference type="GO" id="GO:0005615">
    <property type="term" value="C:extracellular space"/>
    <property type="evidence" value="ECO:0007669"/>
    <property type="project" value="InterPro"/>
</dbReference>
<evidence type="ECO:0000256" key="10">
    <source>
        <dbReference type="SAM" id="MobiDB-lite"/>
    </source>
</evidence>
<reference evidence="12 13" key="1">
    <citation type="submission" date="2018-03" db="EMBL/GenBank/DDBJ databases">
        <title>The draft genome of Sphingosinicella sp. GL-C-18.</title>
        <authorList>
            <person name="Liu L."/>
            <person name="Li L."/>
            <person name="Liang L."/>
            <person name="Zhang X."/>
            <person name="Wang T."/>
        </authorList>
    </citation>
    <scope>NUCLEOTIDE SEQUENCE [LARGE SCALE GENOMIC DNA]</scope>
    <source>
        <strain evidence="12 13">GL-C-18</strain>
    </source>
</reference>
<feature type="region of interest" description="Disordered" evidence="10">
    <location>
        <begin position="525"/>
        <end position="610"/>
    </location>
</feature>
<dbReference type="GO" id="GO:0004222">
    <property type="term" value="F:metalloendopeptidase activity"/>
    <property type="evidence" value="ECO:0007669"/>
    <property type="project" value="InterPro"/>
</dbReference>
<dbReference type="InterPro" id="IPR024079">
    <property type="entry name" value="MetalloPept_cat_dom_sf"/>
</dbReference>
<dbReference type="GO" id="GO:0006508">
    <property type="term" value="P:proteolysis"/>
    <property type="evidence" value="ECO:0007669"/>
    <property type="project" value="UniProtKB-KW"/>
</dbReference>
<evidence type="ECO:0000256" key="7">
    <source>
        <dbReference type="ARBA" id="ARBA00022737"/>
    </source>
</evidence>
<dbReference type="PRINTS" id="PR00313">
    <property type="entry name" value="CABNDNGRPT"/>
</dbReference>
<dbReference type="Pfam" id="PF00353">
    <property type="entry name" value="HemolysinCabind"/>
    <property type="match status" value="4"/>
</dbReference>
<evidence type="ECO:0000256" key="8">
    <source>
        <dbReference type="ARBA" id="ARBA00022801"/>
    </source>
</evidence>
<dbReference type="AlphaFoldDB" id="A0A2P7QEE4"/>
<dbReference type="InterPro" id="IPR011049">
    <property type="entry name" value="Serralysin-like_metalloprot_C"/>
</dbReference>
<dbReference type="PANTHER" id="PTHR38340:SF1">
    <property type="entry name" value="S-LAYER PROTEIN"/>
    <property type="match status" value="1"/>
</dbReference>
<protein>
    <recommendedName>
        <fullName evidence="11">Peptidase metallopeptidase domain-containing protein</fullName>
    </recommendedName>
</protein>
<evidence type="ECO:0000259" key="11">
    <source>
        <dbReference type="SMART" id="SM00235"/>
    </source>
</evidence>
<feature type="compositionally biased region" description="Gly residues" evidence="10">
    <location>
        <begin position="595"/>
        <end position="608"/>
    </location>
</feature>
<dbReference type="InterPro" id="IPR013858">
    <property type="entry name" value="Peptidase_M10B_C"/>
</dbReference>
<comment type="caution">
    <text evidence="12">The sequence shown here is derived from an EMBL/GenBank/DDBJ whole genome shotgun (WGS) entry which is preliminary data.</text>
</comment>
<dbReference type="RefSeq" id="WP_106516142.1">
    <property type="nucleotide sequence ID" value="NZ_PXYI01000015.1"/>
</dbReference>
<evidence type="ECO:0000256" key="2">
    <source>
        <dbReference type="ARBA" id="ARBA00004613"/>
    </source>
</evidence>
<dbReference type="InterPro" id="IPR001343">
    <property type="entry name" value="Hemolysn_Ca-bd"/>
</dbReference>
<dbReference type="Gene3D" id="2.150.10.10">
    <property type="entry name" value="Serralysin-like metalloprotease, C-terminal"/>
    <property type="match status" value="4"/>
</dbReference>
<evidence type="ECO:0000313" key="13">
    <source>
        <dbReference type="Proteomes" id="UP000241167"/>
    </source>
</evidence>
<dbReference type="InterPro" id="IPR006026">
    <property type="entry name" value="Peptidase_Metallo"/>
</dbReference>
<dbReference type="CDD" id="cd04277">
    <property type="entry name" value="ZnMc_serralysin_like"/>
    <property type="match status" value="1"/>
</dbReference>
<keyword evidence="7" id="KW-0677">Repeat</keyword>
<dbReference type="SMART" id="SM00235">
    <property type="entry name" value="ZnMc"/>
    <property type="match status" value="1"/>
</dbReference>
<keyword evidence="8" id="KW-0378">Hydrolase</keyword>
<sequence>MLSKIAAKPSQPTLHTSQFDCACPMCTGGLDPNIGLVITDPGAFVPNTDASVDRLAGTTAANGKPIWSPDQIADHLNRSGASWIGGRDPAVQGDDNLREITFGFHESQQTLEDNGYVYTENGTDYFALSEYFNFAAFNSGQRAAARDAMGYWDDVVSVTFREAAINDADIAFGNLANAPNTQAYARLPFGTVVAGNPALNDQVRDIVGDVWVSASQASNFQLTPGGYGLNTLTHEIGHAIGLSHPGNYNFGPGFAVTYANGAEYYQDARNYTIMSYWNPRDIGARDYNWNSMALAYGATPMIHDILAVQKMYGVDATTRTGDTVYGFNSNAGKTVFDFTVNVAPTVTIWDAGGNDTLDVSGYRTDQEINLNPGSLSSIGGVTYAEALERLSFEQVNANRAAQGYPPIARATYDANIAALAANNLLGRLTDNVGIAYGAIIENAVGGSGNDRLIANAVANLLDGGAGIDIVSYRDAATGVVASLAALRGTAGDAAGDRYVNIEGLEGSAFDDTLIGGTGNETLNGGNGNDILGGGNGADSLNGGGGNDAVRGGNDNDTLEGSAGDDTLDGDNGLDTLQGGDGRDLLRGGNDDDTLMGGGGDDTLQGGNGNDVLDAGAGRDTLTGGNGQDIFGFKDLGETDIVTDFRRGQDIFDLSGLDAIAGGEPDAFSWIGSSAFGNTAGQLRSYSSGGAFFLAGDVDGDGAADFIIQTNVQVIQADILFG</sequence>
<dbReference type="PANTHER" id="PTHR38340">
    <property type="entry name" value="S-LAYER PROTEIN"/>
    <property type="match status" value="1"/>
</dbReference>
<dbReference type="OrthoDB" id="733404at2"/>
<feature type="domain" description="Peptidase metallopeptidase" evidence="11">
    <location>
        <begin position="114"/>
        <end position="289"/>
    </location>
</feature>
<dbReference type="InterPro" id="IPR050557">
    <property type="entry name" value="RTX_toxin/Mannuronan_C5-epim"/>
</dbReference>
<dbReference type="Pfam" id="PF00413">
    <property type="entry name" value="Peptidase_M10"/>
    <property type="match status" value="1"/>
</dbReference>
<dbReference type="EMBL" id="PXYI01000015">
    <property type="protein sequence ID" value="PSJ36314.1"/>
    <property type="molecule type" value="Genomic_DNA"/>
</dbReference>
<feature type="compositionally biased region" description="Gly residues" evidence="10">
    <location>
        <begin position="525"/>
        <end position="546"/>
    </location>
</feature>
<keyword evidence="13" id="KW-1185">Reference proteome</keyword>
<feature type="compositionally biased region" description="Basic and acidic residues" evidence="10">
    <location>
        <begin position="580"/>
        <end position="589"/>
    </location>
</feature>
<dbReference type="InterPro" id="IPR018511">
    <property type="entry name" value="Hemolysin-typ_Ca-bd_CS"/>
</dbReference>
<comment type="cofactor">
    <cofactor evidence="1">
        <name>Ca(2+)</name>
        <dbReference type="ChEBI" id="CHEBI:29108"/>
    </cofactor>
</comment>
<organism evidence="12 13">
    <name type="scientific">Allosphingosinicella deserti</name>
    <dbReference type="NCBI Taxonomy" id="2116704"/>
    <lineage>
        <taxon>Bacteria</taxon>
        <taxon>Pseudomonadati</taxon>
        <taxon>Pseudomonadota</taxon>
        <taxon>Alphaproteobacteria</taxon>
        <taxon>Sphingomonadales</taxon>
        <taxon>Sphingomonadaceae</taxon>
        <taxon>Allosphingosinicella</taxon>
    </lineage>
</organism>
<evidence type="ECO:0000256" key="4">
    <source>
        <dbReference type="ARBA" id="ARBA00022525"/>
    </source>
</evidence>
<proteinExistence type="inferred from homology"/>
<name>A0A2P7QEE4_9SPHN</name>
<dbReference type="SUPFAM" id="SSF51120">
    <property type="entry name" value="beta-Roll"/>
    <property type="match status" value="2"/>
</dbReference>
<evidence type="ECO:0000256" key="6">
    <source>
        <dbReference type="ARBA" id="ARBA00022723"/>
    </source>
</evidence>
<dbReference type="InterPro" id="IPR001818">
    <property type="entry name" value="Pept_M10_metallopeptidase"/>
</dbReference>
<dbReference type="GO" id="GO:0005509">
    <property type="term" value="F:calcium ion binding"/>
    <property type="evidence" value="ECO:0007669"/>
    <property type="project" value="InterPro"/>
</dbReference>
<keyword evidence="4" id="KW-0964">Secreted</keyword>
<dbReference type="GO" id="GO:0031012">
    <property type="term" value="C:extracellular matrix"/>
    <property type="evidence" value="ECO:0007669"/>
    <property type="project" value="InterPro"/>
</dbReference>
<dbReference type="GO" id="GO:0008270">
    <property type="term" value="F:zinc ion binding"/>
    <property type="evidence" value="ECO:0007669"/>
    <property type="project" value="InterPro"/>
</dbReference>
<dbReference type="Gene3D" id="3.40.390.10">
    <property type="entry name" value="Collagenase (Catalytic Domain)"/>
    <property type="match status" value="1"/>
</dbReference>
<keyword evidence="5" id="KW-0645">Protease</keyword>
<dbReference type="Pfam" id="PF08548">
    <property type="entry name" value="Peptidase_M10_C"/>
    <property type="match status" value="2"/>
</dbReference>
<evidence type="ECO:0000256" key="1">
    <source>
        <dbReference type="ARBA" id="ARBA00001913"/>
    </source>
</evidence>
<comment type="subcellular location">
    <subcellularLocation>
        <location evidence="2">Secreted</location>
    </subcellularLocation>
</comment>
<dbReference type="Proteomes" id="UP000241167">
    <property type="component" value="Unassembled WGS sequence"/>
</dbReference>
<evidence type="ECO:0000313" key="12">
    <source>
        <dbReference type="EMBL" id="PSJ36314.1"/>
    </source>
</evidence>
<gene>
    <name evidence="12" type="ORF">C7I55_26865</name>
</gene>
<keyword evidence="9" id="KW-0862">Zinc</keyword>
<keyword evidence="6" id="KW-0479">Metal-binding</keyword>